<dbReference type="AlphaFoldDB" id="A0A2P2KY99"/>
<organism evidence="1">
    <name type="scientific">Rhizophora mucronata</name>
    <name type="common">Asiatic mangrove</name>
    <dbReference type="NCBI Taxonomy" id="61149"/>
    <lineage>
        <taxon>Eukaryota</taxon>
        <taxon>Viridiplantae</taxon>
        <taxon>Streptophyta</taxon>
        <taxon>Embryophyta</taxon>
        <taxon>Tracheophyta</taxon>
        <taxon>Spermatophyta</taxon>
        <taxon>Magnoliopsida</taxon>
        <taxon>eudicotyledons</taxon>
        <taxon>Gunneridae</taxon>
        <taxon>Pentapetalae</taxon>
        <taxon>rosids</taxon>
        <taxon>fabids</taxon>
        <taxon>Malpighiales</taxon>
        <taxon>Rhizophoraceae</taxon>
        <taxon>Rhizophora</taxon>
    </lineage>
</organism>
<evidence type="ECO:0000313" key="1">
    <source>
        <dbReference type="EMBL" id="MBX10700.1"/>
    </source>
</evidence>
<sequence>MHPLQVNGLAVVSIIPKKNTNLFSPQQQKL</sequence>
<dbReference type="EMBL" id="GGEC01030216">
    <property type="protein sequence ID" value="MBX10700.1"/>
    <property type="molecule type" value="Transcribed_RNA"/>
</dbReference>
<protein>
    <submittedName>
        <fullName evidence="1">Uncharacterized protein</fullName>
    </submittedName>
</protein>
<proteinExistence type="predicted"/>
<name>A0A2P2KY99_RHIMU</name>
<reference evidence="1" key="1">
    <citation type="submission" date="2018-02" db="EMBL/GenBank/DDBJ databases">
        <title>Rhizophora mucronata_Transcriptome.</title>
        <authorList>
            <person name="Meera S.P."/>
            <person name="Sreeshan A."/>
            <person name="Augustine A."/>
        </authorList>
    </citation>
    <scope>NUCLEOTIDE SEQUENCE</scope>
    <source>
        <tissue evidence="1">Leaf</tissue>
    </source>
</reference>
<accession>A0A2P2KY99</accession>